<proteinExistence type="predicted"/>
<dbReference type="PANTHER" id="PTHR36838:SF3">
    <property type="entry name" value="TRANSPORTER AUXIN EFFLUX CARRIER EC FAMILY"/>
    <property type="match status" value="1"/>
</dbReference>
<protein>
    <recommendedName>
        <fullName evidence="10">AEC family transporter</fullName>
    </recommendedName>
</protein>
<dbReference type="RefSeq" id="WP_142118796.1">
    <property type="nucleotide sequence ID" value="NZ_BAAASV010000003.1"/>
</dbReference>
<evidence type="ECO:0000256" key="4">
    <source>
        <dbReference type="ARBA" id="ARBA00022692"/>
    </source>
</evidence>
<dbReference type="OrthoDB" id="5405318at2"/>
<comment type="caution">
    <text evidence="8">The sequence shown here is derived from an EMBL/GenBank/DDBJ whole genome shotgun (WGS) entry which is preliminary data.</text>
</comment>
<organism evidence="8 9">
    <name type="scientific">Rarobacter faecitabidus</name>
    <dbReference type="NCBI Taxonomy" id="13243"/>
    <lineage>
        <taxon>Bacteria</taxon>
        <taxon>Bacillati</taxon>
        <taxon>Actinomycetota</taxon>
        <taxon>Actinomycetes</taxon>
        <taxon>Micrococcales</taxon>
        <taxon>Rarobacteraceae</taxon>
        <taxon>Rarobacter</taxon>
    </lineage>
</organism>
<feature type="transmembrane region" description="Helical" evidence="7">
    <location>
        <begin position="257"/>
        <end position="277"/>
    </location>
</feature>
<dbReference type="PANTHER" id="PTHR36838">
    <property type="entry name" value="AUXIN EFFLUX CARRIER FAMILY PROTEIN"/>
    <property type="match status" value="1"/>
</dbReference>
<keyword evidence="2" id="KW-0813">Transport</keyword>
<feature type="transmembrane region" description="Helical" evidence="7">
    <location>
        <begin position="6"/>
        <end position="22"/>
    </location>
</feature>
<dbReference type="EMBL" id="VFOS01000001">
    <property type="protein sequence ID" value="TQL64102.1"/>
    <property type="molecule type" value="Genomic_DNA"/>
</dbReference>
<feature type="transmembrane region" description="Helical" evidence="7">
    <location>
        <begin position="34"/>
        <end position="54"/>
    </location>
</feature>
<keyword evidence="9" id="KW-1185">Reference proteome</keyword>
<keyword evidence="6 7" id="KW-0472">Membrane</keyword>
<feature type="transmembrane region" description="Helical" evidence="7">
    <location>
        <begin position="226"/>
        <end position="245"/>
    </location>
</feature>
<gene>
    <name evidence="8" type="ORF">FB461_0587</name>
</gene>
<keyword evidence="5 7" id="KW-1133">Transmembrane helix</keyword>
<keyword evidence="3" id="KW-1003">Cell membrane</keyword>
<evidence type="ECO:0000313" key="9">
    <source>
        <dbReference type="Proteomes" id="UP000315389"/>
    </source>
</evidence>
<evidence type="ECO:0008006" key="10">
    <source>
        <dbReference type="Google" id="ProtNLM"/>
    </source>
</evidence>
<dbReference type="Proteomes" id="UP000315389">
    <property type="component" value="Unassembled WGS sequence"/>
</dbReference>
<feature type="transmembrane region" description="Helical" evidence="7">
    <location>
        <begin position="123"/>
        <end position="143"/>
    </location>
</feature>
<sequence length="309" mass="32015">MAGVLFGFGVIGIVIFVGYGVARRRILGPDGQRVLARLAFTIAMPTLLFTQIATSDLGQVFSPALLVTAGSVVAVVTIFVLVARFAWHQPLDQIVIGSLASGYVNGGNLGIPIAVYVLGSASYAIPVMLWQLCVLAPLSMAVIERQHARETGRGGPGAAIRPVFLNPLVIAALAGIAASLLPWPVPEVILQPLGLLAGLAVPAALLAFGMSLHAGKLPGGAQVRPTIFLVIVLKNVVQPAAAFLLARYAVGLEGIELFAATLFAALPTAQNVFVYAMRANTGITLARDSILLTSAISIPIVLALAAMMA</sequence>
<feature type="transmembrane region" description="Helical" evidence="7">
    <location>
        <begin position="289"/>
        <end position="308"/>
    </location>
</feature>
<evidence type="ECO:0000256" key="5">
    <source>
        <dbReference type="ARBA" id="ARBA00022989"/>
    </source>
</evidence>
<keyword evidence="4 7" id="KW-0812">Transmembrane</keyword>
<evidence type="ECO:0000313" key="8">
    <source>
        <dbReference type="EMBL" id="TQL64102.1"/>
    </source>
</evidence>
<accession>A0A542ZUU0</accession>
<feature type="transmembrane region" description="Helical" evidence="7">
    <location>
        <begin position="189"/>
        <end position="214"/>
    </location>
</feature>
<evidence type="ECO:0000256" key="1">
    <source>
        <dbReference type="ARBA" id="ARBA00004141"/>
    </source>
</evidence>
<dbReference type="GO" id="GO:0016020">
    <property type="term" value="C:membrane"/>
    <property type="evidence" value="ECO:0007669"/>
    <property type="project" value="UniProtKB-SubCell"/>
</dbReference>
<evidence type="ECO:0000256" key="3">
    <source>
        <dbReference type="ARBA" id="ARBA00022475"/>
    </source>
</evidence>
<evidence type="ECO:0000256" key="2">
    <source>
        <dbReference type="ARBA" id="ARBA00022448"/>
    </source>
</evidence>
<reference evidence="8 9" key="1">
    <citation type="submission" date="2019-06" db="EMBL/GenBank/DDBJ databases">
        <title>Sequencing the genomes of 1000 actinobacteria strains.</title>
        <authorList>
            <person name="Klenk H.-P."/>
        </authorList>
    </citation>
    <scope>NUCLEOTIDE SEQUENCE [LARGE SCALE GENOMIC DNA]</scope>
    <source>
        <strain evidence="8 9">DSM 4813</strain>
    </source>
</reference>
<dbReference type="AlphaFoldDB" id="A0A542ZUU0"/>
<dbReference type="GO" id="GO:0055085">
    <property type="term" value="P:transmembrane transport"/>
    <property type="evidence" value="ECO:0007669"/>
    <property type="project" value="InterPro"/>
</dbReference>
<feature type="transmembrane region" description="Helical" evidence="7">
    <location>
        <begin position="60"/>
        <end position="82"/>
    </location>
</feature>
<comment type="subcellular location">
    <subcellularLocation>
        <location evidence="1">Membrane</location>
        <topology evidence="1">Multi-pass membrane protein</topology>
    </subcellularLocation>
</comment>
<feature type="transmembrane region" description="Helical" evidence="7">
    <location>
        <begin position="163"/>
        <end position="183"/>
    </location>
</feature>
<dbReference type="InterPro" id="IPR004776">
    <property type="entry name" value="Mem_transp_PIN-like"/>
</dbReference>
<evidence type="ECO:0000256" key="6">
    <source>
        <dbReference type="ARBA" id="ARBA00023136"/>
    </source>
</evidence>
<evidence type="ECO:0000256" key="7">
    <source>
        <dbReference type="SAM" id="Phobius"/>
    </source>
</evidence>
<feature type="transmembrane region" description="Helical" evidence="7">
    <location>
        <begin position="94"/>
        <end position="117"/>
    </location>
</feature>
<dbReference type="Pfam" id="PF03547">
    <property type="entry name" value="Mem_trans"/>
    <property type="match status" value="2"/>
</dbReference>
<name>A0A542ZUU0_RARFA</name>